<dbReference type="InterPro" id="IPR003749">
    <property type="entry name" value="ThiS/MoaD-like"/>
</dbReference>
<evidence type="ECO:0000313" key="1">
    <source>
        <dbReference type="EMBL" id="GGC15681.1"/>
    </source>
</evidence>
<reference evidence="1" key="2">
    <citation type="submission" date="2020-09" db="EMBL/GenBank/DDBJ databases">
        <authorList>
            <person name="Sun Q."/>
            <person name="Sedlacek I."/>
        </authorList>
    </citation>
    <scope>NUCLEOTIDE SEQUENCE</scope>
    <source>
        <strain evidence="1">CCM 7086</strain>
    </source>
</reference>
<dbReference type="InterPro" id="IPR010035">
    <property type="entry name" value="Thi_S"/>
</dbReference>
<organism evidence="1 2">
    <name type="scientific">Oxalicibacterium flavum</name>
    <dbReference type="NCBI Taxonomy" id="179467"/>
    <lineage>
        <taxon>Bacteria</taxon>
        <taxon>Pseudomonadati</taxon>
        <taxon>Pseudomonadota</taxon>
        <taxon>Betaproteobacteria</taxon>
        <taxon>Burkholderiales</taxon>
        <taxon>Oxalobacteraceae</taxon>
        <taxon>Oxalicibacterium</taxon>
    </lineage>
</organism>
<dbReference type="InterPro" id="IPR012675">
    <property type="entry name" value="Beta-grasp_dom_sf"/>
</dbReference>
<dbReference type="NCBIfam" id="TIGR01683">
    <property type="entry name" value="thiS"/>
    <property type="match status" value="1"/>
</dbReference>
<evidence type="ECO:0008006" key="3">
    <source>
        <dbReference type="Google" id="ProtNLM"/>
    </source>
</evidence>
<dbReference type="Pfam" id="PF02597">
    <property type="entry name" value="ThiS"/>
    <property type="match status" value="1"/>
</dbReference>
<dbReference type="PANTHER" id="PTHR34472">
    <property type="entry name" value="SULFUR CARRIER PROTEIN THIS"/>
    <property type="match status" value="1"/>
</dbReference>
<protein>
    <recommendedName>
        <fullName evidence="3">Thiamine biosynthesis protein ThiS</fullName>
    </recommendedName>
</protein>
<gene>
    <name evidence="1" type="ORF">GCM10007205_25770</name>
</gene>
<reference evidence="1" key="1">
    <citation type="journal article" date="2014" name="Int. J. Syst. Evol. Microbiol.">
        <title>Complete genome sequence of Corynebacterium casei LMG S-19264T (=DSM 44701T), isolated from a smear-ripened cheese.</title>
        <authorList>
            <consortium name="US DOE Joint Genome Institute (JGI-PGF)"/>
            <person name="Walter F."/>
            <person name="Albersmeier A."/>
            <person name="Kalinowski J."/>
            <person name="Ruckert C."/>
        </authorList>
    </citation>
    <scope>NUCLEOTIDE SEQUENCE</scope>
    <source>
        <strain evidence="1">CCM 7086</strain>
    </source>
</reference>
<dbReference type="InterPro" id="IPR016155">
    <property type="entry name" value="Mopterin_synth/thiamin_S_b"/>
</dbReference>
<dbReference type="Proteomes" id="UP000620266">
    <property type="component" value="Unassembled WGS sequence"/>
</dbReference>
<keyword evidence="2" id="KW-1185">Reference proteome</keyword>
<dbReference type="EMBL" id="BMCG01000005">
    <property type="protein sequence ID" value="GGC15681.1"/>
    <property type="molecule type" value="Genomic_DNA"/>
</dbReference>
<comment type="caution">
    <text evidence="1">The sequence shown here is derived from an EMBL/GenBank/DDBJ whole genome shotgun (WGS) entry which is preliminary data.</text>
</comment>
<accession>A0A8J2UMA6</accession>
<proteinExistence type="predicted"/>
<dbReference type="CDD" id="cd00565">
    <property type="entry name" value="Ubl_ThiS"/>
    <property type="match status" value="1"/>
</dbReference>
<sequence>MEIELNGWSYQIDEGQTVGDLIASLSLQNDALAVAINREIVPRGIWSQCCLQAADRVDIVRPIGGG</sequence>
<evidence type="ECO:0000313" key="2">
    <source>
        <dbReference type="Proteomes" id="UP000620266"/>
    </source>
</evidence>
<dbReference type="SUPFAM" id="SSF54285">
    <property type="entry name" value="MoaD/ThiS"/>
    <property type="match status" value="1"/>
</dbReference>
<dbReference type="PANTHER" id="PTHR34472:SF1">
    <property type="entry name" value="SULFUR CARRIER PROTEIN THIS"/>
    <property type="match status" value="1"/>
</dbReference>
<dbReference type="Gene3D" id="3.10.20.30">
    <property type="match status" value="1"/>
</dbReference>
<name>A0A8J2UMA6_9BURK</name>
<dbReference type="AlphaFoldDB" id="A0A8J2UMA6"/>